<dbReference type="PROSITE" id="PS50109">
    <property type="entry name" value="HIS_KIN"/>
    <property type="match status" value="1"/>
</dbReference>
<proteinExistence type="predicted"/>
<dbReference type="Pfam" id="PF00512">
    <property type="entry name" value="HisKA"/>
    <property type="match status" value="1"/>
</dbReference>
<dbReference type="InterPro" id="IPR005467">
    <property type="entry name" value="His_kinase_dom"/>
</dbReference>
<dbReference type="SUPFAM" id="SSF52172">
    <property type="entry name" value="CheY-like"/>
    <property type="match status" value="2"/>
</dbReference>
<feature type="modified residue" description="4-aspartylphosphate" evidence="13">
    <location>
        <position position="936"/>
    </location>
</feature>
<evidence type="ECO:0000259" key="16">
    <source>
        <dbReference type="PROSITE" id="PS50110"/>
    </source>
</evidence>
<dbReference type="Pfam" id="PF02518">
    <property type="entry name" value="HATPase_c"/>
    <property type="match status" value="1"/>
</dbReference>
<gene>
    <name evidence="19" type="ORF">DSLASN_06280</name>
</gene>
<feature type="domain" description="Response regulatory" evidence="16">
    <location>
        <begin position="739"/>
        <end position="861"/>
    </location>
</feature>
<dbReference type="PANTHER" id="PTHR45339">
    <property type="entry name" value="HYBRID SIGNAL TRANSDUCTION HISTIDINE KINASE J"/>
    <property type="match status" value="1"/>
</dbReference>
<dbReference type="SMART" id="SM00062">
    <property type="entry name" value="PBPb"/>
    <property type="match status" value="1"/>
</dbReference>
<dbReference type="SMART" id="SM00086">
    <property type="entry name" value="PAC"/>
    <property type="match status" value="1"/>
</dbReference>
<reference evidence="19 20" key="1">
    <citation type="submission" date="2021-02" db="EMBL/GenBank/DDBJ databases">
        <title>Complete genome of Desulfoluna sp. strain ASN36.</title>
        <authorList>
            <person name="Takahashi A."/>
            <person name="Kojima H."/>
            <person name="Fukui M."/>
        </authorList>
    </citation>
    <scope>NUCLEOTIDE SEQUENCE [LARGE SCALE GENOMIC DNA]</scope>
    <source>
        <strain evidence="19 20">ASN36</strain>
    </source>
</reference>
<dbReference type="CDD" id="cd16922">
    <property type="entry name" value="HATPase_EvgS-ArcB-TorS-like"/>
    <property type="match status" value="1"/>
</dbReference>
<dbReference type="Gene3D" id="3.40.50.2300">
    <property type="match status" value="2"/>
</dbReference>
<feature type="region of interest" description="Disordered" evidence="14">
    <location>
        <begin position="1"/>
        <end position="21"/>
    </location>
</feature>
<evidence type="ECO:0000256" key="4">
    <source>
        <dbReference type="ARBA" id="ARBA00022475"/>
    </source>
</evidence>
<evidence type="ECO:0000256" key="5">
    <source>
        <dbReference type="ARBA" id="ARBA00022553"/>
    </source>
</evidence>
<dbReference type="Gene3D" id="3.30.450.20">
    <property type="entry name" value="PAS domain"/>
    <property type="match status" value="1"/>
</dbReference>
<evidence type="ECO:0000256" key="8">
    <source>
        <dbReference type="ARBA" id="ARBA00022840"/>
    </source>
</evidence>
<dbReference type="InterPro" id="IPR035965">
    <property type="entry name" value="PAS-like_dom_sf"/>
</dbReference>
<evidence type="ECO:0000313" key="19">
    <source>
        <dbReference type="EMBL" id="BCS94996.1"/>
    </source>
</evidence>
<dbReference type="PANTHER" id="PTHR45339:SF1">
    <property type="entry name" value="HYBRID SIGNAL TRANSDUCTION HISTIDINE KINASE J"/>
    <property type="match status" value="1"/>
</dbReference>
<dbReference type="InterPro" id="IPR036097">
    <property type="entry name" value="HisK_dim/P_sf"/>
</dbReference>
<evidence type="ECO:0000256" key="2">
    <source>
        <dbReference type="ARBA" id="ARBA00004651"/>
    </source>
</evidence>
<sequence>MIPGLKSSDAAPHLPVPRRTGEPLATRAWGHKAGAFIKRSVIIGYAVFLGTLPSSRAAFATPLRTTPAASSLEQKIILSPEEQAFVSRNRPLVFSEVDWQPLSIVGNDGGFQGIIADYLKIITQRSGLRFSFQQSDTWAGVLQKYADRSIDVIPALASEDLVGRPILLTDPFISFPLVIVTREDIPFIQETFQLNGQLVAVGKGYTSYHFLNSTYPQITTVQVDTVKEALIKVSNGEVFAFVGHLAVAIENLQRLGMTNLKIAGATEFEFDHRIGVTPDASPAVTIINKVLASMDEEDHRAIYRKWLDVHYEKGFDYASLWKLLTGFILISGAGLFWSWKLSRINRNLSYEMEERRQVEAALRESNRRFKDLADLLPQLIYEADAKGTITYTNKYGFHLSGCTEKDLGTLKLMDFLTPESQSRARNDFSKDFTEKKGTPREYGYVTASGDIIPVISYSTAITQKGTFAGVRGIIIDISERKAVEDGAWAANQAKSNFLARMSHEIRTPMNAVIGLASLALRTELTGKQRDYIGKIKSSADSLLGIINDILDFSKVEAGKLSLEAIAFNLDEVFESVATMVAFKAEEKGLEMVFSIAPDVPRNLVGDPLRLTQVLINITGNAVKFTTHGEIVIGVTVREMADTEVTLSFSVSDTGMGLSEKQIETLFQPFTQADESTTRRFGGTGLGLSISNHLVEMMGGAIEIESCPGQGSDFHFTGRFALSDTHPPAPLETPDPMGLRVLVVDDNETARCALCTMLASFSFEVTTVESGEAALRRLDESAEGKSRFELIVLDMKMPGLDGIGTLHHINQRYGTSKRPAILLVTPHDQEEMHGESLESLVDGFISKPVNPSVLFDAITMIFNREPRQRTQQHQAPRQDRLASIAGAVVLVAEDNPINQLVAREFLTLAGLHVDTVKNGLEALAAMAEKEYDLVLMDIQMPELDGLEATRRLRSMPEYDHVPIVAMTAHAIAGDREKSLDAGMNEHLTKPIEMDKLMGALIRWIKPGCRPVPEPCGDPAPPQPEDALPSLTTIDQHKGIKNVGGNRTLFKKLLRDFYHDHCGAKEEIELEMAHHKHGRAIGALHTIKGVAGTIGATVLHATAANLEHQFRRGDGQKTARAFNDFSLALQGVMTELRPLAIQGGPPTMASPEAFSRTKAHELISHLETGLEEGNCEVEDMVPRIRETLTVLETEEAVEAIIGHIQMIEYDKALETLEAIKKTIA</sequence>
<keyword evidence="8" id="KW-0067">ATP-binding</keyword>
<evidence type="ECO:0000256" key="1">
    <source>
        <dbReference type="ARBA" id="ARBA00000085"/>
    </source>
</evidence>
<dbReference type="SMART" id="SM00387">
    <property type="entry name" value="HATPase_c"/>
    <property type="match status" value="1"/>
</dbReference>
<keyword evidence="11" id="KW-0472">Membrane</keyword>
<dbReference type="Gene3D" id="3.40.190.10">
    <property type="entry name" value="Periplasmic binding protein-like II"/>
    <property type="match status" value="2"/>
</dbReference>
<dbReference type="PROSITE" id="PS50894">
    <property type="entry name" value="HPT"/>
    <property type="match status" value="1"/>
</dbReference>
<keyword evidence="20" id="KW-1185">Reference proteome</keyword>
<dbReference type="EMBL" id="AP024488">
    <property type="protein sequence ID" value="BCS94996.1"/>
    <property type="molecule type" value="Genomic_DNA"/>
</dbReference>
<evidence type="ECO:0000256" key="9">
    <source>
        <dbReference type="ARBA" id="ARBA00022989"/>
    </source>
</evidence>
<evidence type="ECO:0000313" key="20">
    <source>
        <dbReference type="Proteomes" id="UP001320148"/>
    </source>
</evidence>
<dbReference type="SUPFAM" id="SSF47226">
    <property type="entry name" value="Histidine-containing phosphotransfer domain, HPT domain"/>
    <property type="match status" value="1"/>
</dbReference>
<dbReference type="Pfam" id="PF00497">
    <property type="entry name" value="SBP_bac_3"/>
    <property type="match status" value="1"/>
</dbReference>
<dbReference type="InterPro" id="IPR001610">
    <property type="entry name" value="PAC"/>
</dbReference>
<dbReference type="InterPro" id="IPR001638">
    <property type="entry name" value="Solute-binding_3/MltF_N"/>
</dbReference>
<dbReference type="InterPro" id="IPR011006">
    <property type="entry name" value="CheY-like_superfamily"/>
</dbReference>
<dbReference type="Gene3D" id="1.20.120.160">
    <property type="entry name" value="HPT domain"/>
    <property type="match status" value="1"/>
</dbReference>
<name>A0ABM7PBR3_9BACT</name>
<evidence type="ECO:0000259" key="17">
    <source>
        <dbReference type="PROSITE" id="PS50112"/>
    </source>
</evidence>
<evidence type="ECO:0000256" key="14">
    <source>
        <dbReference type="SAM" id="MobiDB-lite"/>
    </source>
</evidence>
<keyword evidence="6" id="KW-0812">Transmembrane</keyword>
<dbReference type="EC" id="2.7.13.3" evidence="3"/>
<evidence type="ECO:0000259" key="18">
    <source>
        <dbReference type="PROSITE" id="PS50894"/>
    </source>
</evidence>
<dbReference type="Gene3D" id="1.10.287.130">
    <property type="match status" value="1"/>
</dbReference>
<dbReference type="SUPFAM" id="SSF53850">
    <property type="entry name" value="Periplasmic binding protein-like II"/>
    <property type="match status" value="1"/>
</dbReference>
<dbReference type="SMART" id="SM00388">
    <property type="entry name" value="HisKA"/>
    <property type="match status" value="1"/>
</dbReference>
<evidence type="ECO:0000256" key="12">
    <source>
        <dbReference type="PROSITE-ProRule" id="PRU00110"/>
    </source>
</evidence>
<feature type="domain" description="PAS" evidence="17">
    <location>
        <begin position="365"/>
        <end position="435"/>
    </location>
</feature>
<feature type="domain" description="Response regulatory" evidence="16">
    <location>
        <begin position="887"/>
        <end position="1003"/>
    </location>
</feature>
<dbReference type="SUPFAM" id="SSF55874">
    <property type="entry name" value="ATPase domain of HSP90 chaperone/DNA topoisomerase II/histidine kinase"/>
    <property type="match status" value="1"/>
</dbReference>
<dbReference type="InterPro" id="IPR036890">
    <property type="entry name" value="HATPase_C_sf"/>
</dbReference>
<dbReference type="PROSITE" id="PS50112">
    <property type="entry name" value="PAS"/>
    <property type="match status" value="1"/>
</dbReference>
<comment type="subcellular location">
    <subcellularLocation>
        <location evidence="2">Cell membrane</location>
        <topology evidence="2">Multi-pass membrane protein</topology>
    </subcellularLocation>
</comment>
<feature type="modified residue" description="4-aspartylphosphate" evidence="13">
    <location>
        <position position="793"/>
    </location>
</feature>
<keyword evidence="10" id="KW-0902">Two-component regulatory system</keyword>
<evidence type="ECO:0000256" key="6">
    <source>
        <dbReference type="ARBA" id="ARBA00022692"/>
    </source>
</evidence>
<dbReference type="InterPro" id="IPR004358">
    <property type="entry name" value="Sig_transdc_His_kin-like_C"/>
</dbReference>
<keyword evidence="4" id="KW-1003">Cell membrane</keyword>
<dbReference type="NCBIfam" id="TIGR00229">
    <property type="entry name" value="sensory_box"/>
    <property type="match status" value="1"/>
</dbReference>
<dbReference type="CDD" id="cd01007">
    <property type="entry name" value="PBP2_BvgS_HisK_like"/>
    <property type="match status" value="1"/>
</dbReference>
<evidence type="ECO:0000256" key="7">
    <source>
        <dbReference type="ARBA" id="ARBA00022741"/>
    </source>
</evidence>
<dbReference type="InterPro" id="IPR036641">
    <property type="entry name" value="HPT_dom_sf"/>
</dbReference>
<dbReference type="InterPro" id="IPR008207">
    <property type="entry name" value="Sig_transdc_His_kin_Hpt_dom"/>
</dbReference>
<comment type="catalytic activity">
    <reaction evidence="1">
        <text>ATP + protein L-histidine = ADP + protein N-phospho-L-histidine.</text>
        <dbReference type="EC" id="2.7.13.3"/>
    </reaction>
</comment>
<dbReference type="PROSITE" id="PS50110">
    <property type="entry name" value="RESPONSE_REGULATORY"/>
    <property type="match status" value="2"/>
</dbReference>
<feature type="domain" description="Histidine kinase" evidence="15">
    <location>
        <begin position="500"/>
        <end position="721"/>
    </location>
</feature>
<dbReference type="InterPro" id="IPR003594">
    <property type="entry name" value="HATPase_dom"/>
</dbReference>
<keyword evidence="7" id="KW-0547">Nucleotide-binding</keyword>
<dbReference type="InterPro" id="IPR001789">
    <property type="entry name" value="Sig_transdc_resp-reg_receiver"/>
</dbReference>
<evidence type="ECO:0000256" key="10">
    <source>
        <dbReference type="ARBA" id="ARBA00023012"/>
    </source>
</evidence>
<evidence type="ECO:0000256" key="11">
    <source>
        <dbReference type="ARBA" id="ARBA00023136"/>
    </source>
</evidence>
<keyword evidence="5 13" id="KW-0597">Phosphoprotein</keyword>
<dbReference type="CDD" id="cd17546">
    <property type="entry name" value="REC_hyHK_CKI1_RcsC-like"/>
    <property type="match status" value="2"/>
</dbReference>
<evidence type="ECO:0000256" key="13">
    <source>
        <dbReference type="PROSITE-ProRule" id="PRU00169"/>
    </source>
</evidence>
<feature type="domain" description="HPt" evidence="18">
    <location>
        <begin position="1044"/>
        <end position="1141"/>
    </location>
</feature>
<dbReference type="InterPro" id="IPR003661">
    <property type="entry name" value="HisK_dim/P_dom"/>
</dbReference>
<organism evidence="19 20">
    <name type="scientific">Desulfoluna limicola</name>
    <dbReference type="NCBI Taxonomy" id="2810562"/>
    <lineage>
        <taxon>Bacteria</taxon>
        <taxon>Pseudomonadati</taxon>
        <taxon>Thermodesulfobacteriota</taxon>
        <taxon>Desulfobacteria</taxon>
        <taxon>Desulfobacterales</taxon>
        <taxon>Desulfolunaceae</taxon>
        <taxon>Desulfoluna</taxon>
    </lineage>
</organism>
<evidence type="ECO:0000259" key="15">
    <source>
        <dbReference type="PROSITE" id="PS50109"/>
    </source>
</evidence>
<dbReference type="Pfam" id="PF01627">
    <property type="entry name" value="Hpt"/>
    <property type="match status" value="1"/>
</dbReference>
<dbReference type="SMART" id="SM00448">
    <property type="entry name" value="REC"/>
    <property type="match status" value="2"/>
</dbReference>
<dbReference type="CDD" id="cd00130">
    <property type="entry name" value="PAS"/>
    <property type="match status" value="1"/>
</dbReference>
<dbReference type="SUPFAM" id="SSF47384">
    <property type="entry name" value="Homodimeric domain of signal transducing histidine kinase"/>
    <property type="match status" value="1"/>
</dbReference>
<dbReference type="SUPFAM" id="SSF55785">
    <property type="entry name" value="PYP-like sensor domain (PAS domain)"/>
    <property type="match status" value="1"/>
</dbReference>
<dbReference type="PRINTS" id="PR00344">
    <property type="entry name" value="BCTRLSENSOR"/>
</dbReference>
<protein>
    <recommendedName>
        <fullName evidence="3">histidine kinase</fullName>
        <ecNumber evidence="3">2.7.13.3</ecNumber>
    </recommendedName>
</protein>
<accession>A0ABM7PBR3</accession>
<evidence type="ECO:0000256" key="3">
    <source>
        <dbReference type="ARBA" id="ARBA00012438"/>
    </source>
</evidence>
<dbReference type="InterPro" id="IPR000014">
    <property type="entry name" value="PAS"/>
</dbReference>
<dbReference type="Proteomes" id="UP001320148">
    <property type="component" value="Chromosome"/>
</dbReference>
<dbReference type="Pfam" id="PF00072">
    <property type="entry name" value="Response_reg"/>
    <property type="match status" value="2"/>
</dbReference>
<dbReference type="Gene3D" id="3.30.565.10">
    <property type="entry name" value="Histidine kinase-like ATPase, C-terminal domain"/>
    <property type="match status" value="1"/>
</dbReference>
<feature type="modified residue" description="Phosphohistidine" evidence="12">
    <location>
        <position position="1083"/>
    </location>
</feature>
<keyword evidence="9" id="KW-1133">Transmembrane helix</keyword>
<dbReference type="CDD" id="cd00082">
    <property type="entry name" value="HisKA"/>
    <property type="match status" value="1"/>
</dbReference>